<dbReference type="PANTHER" id="PTHR42832">
    <property type="entry name" value="AMINO ACID AMINOTRANSFERASE"/>
    <property type="match status" value="1"/>
</dbReference>
<sequence length="377" mass="39613">MTARARGTGRRVSASLPDFPWDSLADDKRRAAGHPDGIVDLSVGTPVDEVDPLIRDALYAASGFPGYPTTLGTAELRSAAAAALSRRYGVAGVDEHAILPVIGTKEAIAGIVGELGLGPGDTVVIPEIAYPTYEVAALLAGATAVRADSVGALGSTNPRLIFLNSPSNPTGTVLGIDHLRTVITWARERGVIVVSDECYLGLTWEGEAASILDPRVTDGDLTGLLAVHSLSKISNLASYRAGFLAGDPALVAELLAVRKHAGHIVPYPVQAAMTAALADDEHVDVQRERYRSRRVVLHTALRHAGFRVDRSEAGLYLWATRGEPCRDTVAWLADLGILVAPGDFYGPTAGQHVRFALTATDERIAAAAARLAAAAPD</sequence>
<dbReference type="Gene3D" id="3.90.1150.10">
    <property type="entry name" value="Aspartate Aminotransferase, domain 1"/>
    <property type="match status" value="1"/>
</dbReference>
<organism evidence="5 6">
    <name type="scientific">Williamsia sterculiae</name>
    <dbReference type="NCBI Taxonomy" id="1344003"/>
    <lineage>
        <taxon>Bacteria</taxon>
        <taxon>Bacillati</taxon>
        <taxon>Actinomycetota</taxon>
        <taxon>Actinomycetes</taxon>
        <taxon>Mycobacteriales</taxon>
        <taxon>Nocardiaceae</taxon>
        <taxon>Williamsia</taxon>
    </lineage>
</organism>
<dbReference type="InterPro" id="IPR019880">
    <property type="entry name" value="OxyQ"/>
</dbReference>
<dbReference type="InterPro" id="IPR004839">
    <property type="entry name" value="Aminotransferase_I/II_large"/>
</dbReference>
<proteinExistence type="predicted"/>
<protein>
    <submittedName>
        <fullName evidence="5">Succinyldiaminopimelate aminotransferase apoenzyme</fullName>
    </submittedName>
</protein>
<dbReference type="EMBL" id="FTNT01000006">
    <property type="protein sequence ID" value="SIS02894.1"/>
    <property type="molecule type" value="Genomic_DNA"/>
</dbReference>
<dbReference type="GO" id="GO:0008483">
    <property type="term" value="F:transaminase activity"/>
    <property type="evidence" value="ECO:0007669"/>
    <property type="project" value="UniProtKB-KW"/>
</dbReference>
<evidence type="ECO:0000256" key="2">
    <source>
        <dbReference type="ARBA" id="ARBA00022576"/>
    </source>
</evidence>
<comment type="cofactor">
    <cofactor evidence="1">
        <name>pyridoxal 5'-phosphate</name>
        <dbReference type="ChEBI" id="CHEBI:597326"/>
    </cofactor>
</comment>
<accession>A0A1N7FRJ7</accession>
<dbReference type="InterPro" id="IPR050881">
    <property type="entry name" value="LL-DAP_aminotransferase"/>
</dbReference>
<evidence type="ECO:0000313" key="6">
    <source>
        <dbReference type="Proteomes" id="UP000186218"/>
    </source>
</evidence>
<dbReference type="NCBIfam" id="TIGR03539">
    <property type="entry name" value="DapC_actino"/>
    <property type="match status" value="1"/>
</dbReference>
<dbReference type="RefSeq" id="WP_076479488.1">
    <property type="nucleotide sequence ID" value="NZ_FTNT01000006.1"/>
</dbReference>
<dbReference type="InterPro" id="IPR015422">
    <property type="entry name" value="PyrdxlP-dep_Trfase_small"/>
</dbReference>
<dbReference type="SUPFAM" id="SSF53383">
    <property type="entry name" value="PLP-dependent transferases"/>
    <property type="match status" value="1"/>
</dbReference>
<dbReference type="Gene3D" id="3.40.640.10">
    <property type="entry name" value="Type I PLP-dependent aspartate aminotransferase-like (Major domain)"/>
    <property type="match status" value="1"/>
</dbReference>
<evidence type="ECO:0000313" key="5">
    <source>
        <dbReference type="EMBL" id="SIS02894.1"/>
    </source>
</evidence>
<evidence type="ECO:0000256" key="1">
    <source>
        <dbReference type="ARBA" id="ARBA00001933"/>
    </source>
</evidence>
<dbReference type="PANTHER" id="PTHR42832:SF3">
    <property type="entry name" value="L-GLUTAMINE--4-(METHYLSULFANYL)-2-OXOBUTANOATE AMINOTRANSFERASE"/>
    <property type="match status" value="1"/>
</dbReference>
<name>A0A1N7FRJ7_9NOCA</name>
<evidence type="ECO:0000259" key="4">
    <source>
        <dbReference type="Pfam" id="PF00155"/>
    </source>
</evidence>
<feature type="domain" description="Aminotransferase class I/classII large" evidence="4">
    <location>
        <begin position="38"/>
        <end position="371"/>
    </location>
</feature>
<keyword evidence="3 5" id="KW-0808">Transferase</keyword>
<dbReference type="Pfam" id="PF00155">
    <property type="entry name" value="Aminotran_1_2"/>
    <property type="match status" value="1"/>
</dbReference>
<gene>
    <name evidence="5" type="ORF">SAMN05445060_2221</name>
</gene>
<dbReference type="STRING" id="1344003.SAMN05445060_2221"/>
<dbReference type="OrthoDB" id="9813612at2"/>
<dbReference type="InterPro" id="IPR015421">
    <property type="entry name" value="PyrdxlP-dep_Trfase_major"/>
</dbReference>
<dbReference type="InterPro" id="IPR015424">
    <property type="entry name" value="PyrdxlP-dep_Trfase"/>
</dbReference>
<keyword evidence="2 5" id="KW-0032">Aminotransferase</keyword>
<dbReference type="CDD" id="cd00609">
    <property type="entry name" value="AAT_like"/>
    <property type="match status" value="1"/>
</dbReference>
<dbReference type="AlphaFoldDB" id="A0A1N7FRJ7"/>
<keyword evidence="6" id="KW-1185">Reference proteome</keyword>
<dbReference type="Proteomes" id="UP000186218">
    <property type="component" value="Unassembled WGS sequence"/>
</dbReference>
<reference evidence="5 6" key="1">
    <citation type="submission" date="2017-01" db="EMBL/GenBank/DDBJ databases">
        <authorList>
            <person name="Mah S.A."/>
            <person name="Swanson W.J."/>
            <person name="Moy G.W."/>
            <person name="Vacquier V.D."/>
        </authorList>
    </citation>
    <scope>NUCLEOTIDE SEQUENCE [LARGE SCALE GENOMIC DNA]</scope>
    <source>
        <strain evidence="5 6">CPCC 203464</strain>
    </source>
</reference>
<dbReference type="GO" id="GO:0030170">
    <property type="term" value="F:pyridoxal phosphate binding"/>
    <property type="evidence" value="ECO:0007669"/>
    <property type="project" value="InterPro"/>
</dbReference>
<evidence type="ECO:0000256" key="3">
    <source>
        <dbReference type="ARBA" id="ARBA00022679"/>
    </source>
</evidence>